<sequence length="214" mass="25459">MNYKFKTPQLSLPRLLKNNLPLVFILGWFISLQSCDSSSFRFGEDKISQTDSLFLGIHLGMAQKDFFDHCTELNKQQIITQGPGGNTNVEYRIKNEFDNEVSMRFFPTFIDNKVYEMPVTYSYIAWAPWNKHYWSDSLLEKVLVKYKEWYGDDFKLLNHPTQGKVYYKIDGKRRINLFVQDEQYVQAVFTDLKVEKRLKEEFEKSLEKEKELND</sequence>
<dbReference type="RefSeq" id="WP_231955489.1">
    <property type="nucleotide sequence ID" value="NZ_LT838813.1"/>
</dbReference>
<gene>
    <name evidence="1" type="ORF">SAMN00777080_0916</name>
</gene>
<evidence type="ECO:0000313" key="1">
    <source>
        <dbReference type="EMBL" id="SMD42368.1"/>
    </source>
</evidence>
<proteinExistence type="predicted"/>
<dbReference type="AlphaFoldDB" id="A0A1W2H172"/>
<organism evidence="1 2">
    <name type="scientific">Aquiflexum balticum DSM 16537</name>
    <dbReference type="NCBI Taxonomy" id="758820"/>
    <lineage>
        <taxon>Bacteria</taxon>
        <taxon>Pseudomonadati</taxon>
        <taxon>Bacteroidota</taxon>
        <taxon>Cytophagia</taxon>
        <taxon>Cytophagales</taxon>
        <taxon>Cyclobacteriaceae</taxon>
        <taxon>Aquiflexum</taxon>
    </lineage>
</organism>
<protein>
    <submittedName>
        <fullName evidence="1">Uncharacterized protein</fullName>
    </submittedName>
</protein>
<dbReference type="Proteomes" id="UP000192333">
    <property type="component" value="Chromosome I"/>
</dbReference>
<keyword evidence="2" id="KW-1185">Reference proteome</keyword>
<accession>A0A1W2H172</accession>
<dbReference type="EMBL" id="LT838813">
    <property type="protein sequence ID" value="SMD42368.1"/>
    <property type="molecule type" value="Genomic_DNA"/>
</dbReference>
<dbReference type="STRING" id="758820.SAMN00777080_0916"/>
<reference evidence="2" key="1">
    <citation type="submission" date="2017-04" db="EMBL/GenBank/DDBJ databases">
        <authorList>
            <person name="Varghese N."/>
            <person name="Submissions S."/>
        </authorList>
    </citation>
    <scope>NUCLEOTIDE SEQUENCE [LARGE SCALE GENOMIC DNA]</scope>
    <source>
        <strain evidence="2">DSM 16537</strain>
    </source>
</reference>
<name>A0A1W2H172_9BACT</name>
<dbReference type="PROSITE" id="PS51257">
    <property type="entry name" value="PROKAR_LIPOPROTEIN"/>
    <property type="match status" value="1"/>
</dbReference>
<evidence type="ECO:0000313" key="2">
    <source>
        <dbReference type="Proteomes" id="UP000192333"/>
    </source>
</evidence>